<feature type="region of interest" description="Disordered" evidence="1">
    <location>
        <begin position="521"/>
        <end position="544"/>
    </location>
</feature>
<dbReference type="Gene3D" id="3.10.350.10">
    <property type="entry name" value="LysM domain"/>
    <property type="match status" value="1"/>
</dbReference>
<protein>
    <submittedName>
        <fullName evidence="3">Peptidoglycan-binding protein LysM</fullName>
    </submittedName>
</protein>
<dbReference type="PROSITE" id="PS51782">
    <property type="entry name" value="LYSM"/>
    <property type="match status" value="1"/>
</dbReference>
<dbReference type="InterPro" id="IPR052196">
    <property type="entry name" value="Bact_Kbp"/>
</dbReference>
<evidence type="ECO:0000313" key="3">
    <source>
        <dbReference type="EMBL" id="MEE7457919.1"/>
    </source>
</evidence>
<organism evidence="3 4">
    <name type="scientific">Methylobacterium radiotolerans</name>
    <dbReference type="NCBI Taxonomy" id="31998"/>
    <lineage>
        <taxon>Bacteria</taxon>
        <taxon>Pseudomonadati</taxon>
        <taxon>Pseudomonadota</taxon>
        <taxon>Alphaproteobacteria</taxon>
        <taxon>Hyphomicrobiales</taxon>
        <taxon>Methylobacteriaceae</taxon>
        <taxon>Methylobacterium</taxon>
    </lineage>
</organism>
<dbReference type="Proteomes" id="UP001349262">
    <property type="component" value="Unassembled WGS sequence"/>
</dbReference>
<keyword evidence="4" id="KW-1185">Reference proteome</keyword>
<dbReference type="Pfam" id="PF01476">
    <property type="entry name" value="LysM"/>
    <property type="match status" value="1"/>
</dbReference>
<dbReference type="SMART" id="SM00257">
    <property type="entry name" value="LysM"/>
    <property type="match status" value="1"/>
</dbReference>
<comment type="caution">
    <text evidence="3">The sequence shown here is derived from an EMBL/GenBank/DDBJ whole genome shotgun (WGS) entry which is preliminary data.</text>
</comment>
<feature type="domain" description="LysM" evidence="2">
    <location>
        <begin position="475"/>
        <end position="524"/>
    </location>
</feature>
<dbReference type="EMBL" id="MLBY01000004">
    <property type="protein sequence ID" value="MEE7457919.1"/>
    <property type="molecule type" value="Genomic_DNA"/>
</dbReference>
<dbReference type="PANTHER" id="PTHR34700">
    <property type="entry name" value="POTASSIUM BINDING PROTEIN KBP"/>
    <property type="match status" value="1"/>
</dbReference>
<feature type="region of interest" description="Disordered" evidence="1">
    <location>
        <begin position="327"/>
        <end position="466"/>
    </location>
</feature>
<feature type="region of interest" description="Disordered" evidence="1">
    <location>
        <begin position="40"/>
        <end position="99"/>
    </location>
</feature>
<sequence>MTAELRRSIVLAAAGLLGGFAMVVALFGTGELLKRNAAVNPSAETPAAPDKPNGTETGDRAGEAPSTGSPHAALPALPQGESGPAGRTGPEPDGAPSFDIVRVEPDGASVIAGRTVPNARIELMRDGRPFAAATADASGQFALTPPDLPPGSSEISLRATAADGRTLAGRESVTVVVAETRNTKPLIALSAPDRPTQVLSQPDAPEAQGATTKPPTAVAESPGTAAPATAGTAEGGRVSGGTTGTARIVSVDAQEGGRLDVTGQAAAGSAVRLYLNDTLVASGQAGADGRVAFTIGRGVKPGAYRIRVDTGDPAGGKVRSRAEVAFVYPDSPPPTRFAGAGPEERSAPSQKRDAAAMPAERPATHLAQGAPGKAPAAQPAAPSLAAAPPRTGKQAGTEPASPAPSGTPSIAATAVPTIPSPERDGRAAAALAPALPGKASGAPSSAGQERLATAEPGGASPSAAEAGSVFVPEISTARITRGDSLWQISRRTYGHGHRYTVIYDANQQQIRNPDLIYPGQMFVLPKDEPSSGTPAAKPGTDRRT</sequence>
<reference evidence="3 4" key="1">
    <citation type="journal article" date="2012" name="Genet. Mol. Biol.">
        <title>Analysis of 16S rRNA and mxaF genes revealing insights into Methylobacterium niche-specific plant association.</title>
        <authorList>
            <person name="Dourado M.N."/>
            <person name="Andreote F.D."/>
            <person name="Dini-Andreote F."/>
            <person name="Conti R."/>
            <person name="Araujo J.M."/>
            <person name="Araujo W.L."/>
        </authorList>
    </citation>
    <scope>NUCLEOTIDE SEQUENCE [LARGE SCALE GENOMIC DNA]</scope>
    <source>
        <strain evidence="3 4">SR1.6/4</strain>
    </source>
</reference>
<feature type="compositionally biased region" description="Low complexity" evidence="1">
    <location>
        <begin position="427"/>
        <end position="447"/>
    </location>
</feature>
<accession>A0ABU7TC79</accession>
<feature type="compositionally biased region" description="Basic and acidic residues" evidence="1">
    <location>
        <begin position="342"/>
        <end position="354"/>
    </location>
</feature>
<feature type="compositionally biased region" description="Low complexity" evidence="1">
    <location>
        <begin position="454"/>
        <end position="466"/>
    </location>
</feature>
<feature type="compositionally biased region" description="Low complexity" evidence="1">
    <location>
        <begin position="366"/>
        <end position="389"/>
    </location>
</feature>
<name>A0ABU7TC79_9HYPH</name>
<evidence type="ECO:0000259" key="2">
    <source>
        <dbReference type="PROSITE" id="PS51782"/>
    </source>
</evidence>
<proteinExistence type="predicted"/>
<gene>
    <name evidence="3" type="ORF">MRSR164_14395</name>
</gene>
<evidence type="ECO:0000256" key="1">
    <source>
        <dbReference type="SAM" id="MobiDB-lite"/>
    </source>
</evidence>
<dbReference type="InterPro" id="IPR018392">
    <property type="entry name" value="LysM"/>
</dbReference>
<dbReference type="PANTHER" id="PTHR34700:SF4">
    <property type="entry name" value="PHAGE-LIKE ELEMENT PBSX PROTEIN XKDP"/>
    <property type="match status" value="1"/>
</dbReference>
<dbReference type="CDD" id="cd00118">
    <property type="entry name" value="LysM"/>
    <property type="match status" value="1"/>
</dbReference>
<evidence type="ECO:0000313" key="4">
    <source>
        <dbReference type="Proteomes" id="UP001349262"/>
    </source>
</evidence>
<feature type="compositionally biased region" description="Gly residues" evidence="1">
    <location>
        <begin position="233"/>
        <end position="243"/>
    </location>
</feature>
<feature type="region of interest" description="Disordered" evidence="1">
    <location>
        <begin position="192"/>
        <end position="243"/>
    </location>
</feature>
<feature type="compositionally biased region" description="Low complexity" evidence="1">
    <location>
        <begin position="219"/>
        <end position="232"/>
    </location>
</feature>
<dbReference type="InterPro" id="IPR036779">
    <property type="entry name" value="LysM_dom_sf"/>
</dbReference>